<dbReference type="RefSeq" id="WP_110171299.1">
    <property type="nucleotide sequence ID" value="NZ_CP015136.1"/>
</dbReference>
<reference evidence="1 2" key="1">
    <citation type="journal article" date="2016" name="Genome Announc.">
        <title>First Complete Genome Sequence of a Subdivision 6 Acidobacterium Strain.</title>
        <authorList>
            <person name="Huang S."/>
            <person name="Vieira S."/>
            <person name="Bunk B."/>
            <person name="Riedel T."/>
            <person name="Sproer C."/>
            <person name="Overmann J."/>
        </authorList>
    </citation>
    <scope>NUCLEOTIDE SEQUENCE [LARGE SCALE GENOMIC DNA]</scope>
    <source>
        <strain evidence="2">DSM 100886 HEG_-6_39</strain>
    </source>
</reference>
<sequence length="80" mass="9216">MPKPLPLPPVGFDELSVDEKIDYLQSLWDRIAATPETIPVPDWHRQILDVRLKDLDADPAAGDGWEVVEERLRKKFDTNH</sequence>
<dbReference type="InterPro" id="IPR013406">
    <property type="entry name" value="CHP02574_addiction_mod"/>
</dbReference>
<accession>A0A143PN22</accession>
<reference evidence="2" key="2">
    <citation type="submission" date="2016-04" db="EMBL/GenBank/DDBJ databases">
        <title>First Complete Genome Sequence of a Subdivision 6 Acidobacterium.</title>
        <authorList>
            <person name="Huang S."/>
            <person name="Vieira S."/>
            <person name="Bunk B."/>
            <person name="Riedel T."/>
            <person name="Sproeer C."/>
            <person name="Overmann J."/>
        </authorList>
    </citation>
    <scope>NUCLEOTIDE SEQUENCE [LARGE SCALE GENOMIC DNA]</scope>
    <source>
        <strain evidence="2">DSM 100886 HEG_-6_39</strain>
    </source>
</reference>
<dbReference type="KEGG" id="abac:LuPra_02779"/>
<organism evidence="1 2">
    <name type="scientific">Luteitalea pratensis</name>
    <dbReference type="NCBI Taxonomy" id="1855912"/>
    <lineage>
        <taxon>Bacteria</taxon>
        <taxon>Pseudomonadati</taxon>
        <taxon>Acidobacteriota</taxon>
        <taxon>Vicinamibacteria</taxon>
        <taxon>Vicinamibacterales</taxon>
        <taxon>Vicinamibacteraceae</taxon>
        <taxon>Luteitalea</taxon>
    </lineage>
</organism>
<gene>
    <name evidence="1" type="ORF">LuPra_02779</name>
</gene>
<evidence type="ECO:0000313" key="2">
    <source>
        <dbReference type="Proteomes" id="UP000076079"/>
    </source>
</evidence>
<dbReference type="Pfam" id="PF09720">
    <property type="entry name" value="Unstab_antitox"/>
    <property type="match status" value="1"/>
</dbReference>
<dbReference type="NCBIfam" id="TIGR02574">
    <property type="entry name" value="stabl_TIGR02574"/>
    <property type="match status" value="1"/>
</dbReference>
<evidence type="ECO:0000313" key="1">
    <source>
        <dbReference type="EMBL" id="AMY09560.1"/>
    </source>
</evidence>
<proteinExistence type="predicted"/>
<dbReference type="AlphaFoldDB" id="A0A143PN22"/>
<name>A0A143PN22_LUTPR</name>
<protein>
    <submittedName>
        <fullName evidence="1">Putative addiction module component</fullName>
    </submittedName>
</protein>
<keyword evidence="2" id="KW-1185">Reference proteome</keyword>
<dbReference type="STRING" id="1855912.LuPra_02779"/>
<dbReference type="Proteomes" id="UP000076079">
    <property type="component" value="Chromosome"/>
</dbReference>
<dbReference type="OrthoDB" id="8909055at2"/>
<dbReference type="EMBL" id="CP015136">
    <property type="protein sequence ID" value="AMY09560.1"/>
    <property type="molecule type" value="Genomic_DNA"/>
</dbReference>